<dbReference type="PANTHER" id="PTHR43649:SF12">
    <property type="entry name" value="DIACETYLCHITOBIOSE BINDING PROTEIN DASA"/>
    <property type="match status" value="1"/>
</dbReference>
<organism evidence="1 2">
    <name type="scientific">Bifidobacterium adolescentis JCM 15918</name>
    <dbReference type="NCBI Taxonomy" id="1437612"/>
    <lineage>
        <taxon>Bacteria</taxon>
        <taxon>Bacillati</taxon>
        <taxon>Actinomycetota</taxon>
        <taxon>Actinomycetes</taxon>
        <taxon>Bifidobacteriales</taxon>
        <taxon>Bifidobacteriaceae</taxon>
        <taxon>Bifidobacterium</taxon>
    </lineage>
</organism>
<comment type="caution">
    <text evidence="1">The sequence shown here is derived from an EMBL/GenBank/DDBJ whole genome shotgun (WGS) entry which is preliminary data.</text>
</comment>
<reference evidence="1 2" key="1">
    <citation type="submission" date="2014-03" db="EMBL/GenBank/DDBJ databases">
        <title>Genomics of Bifidobacteria.</title>
        <authorList>
            <person name="Ventura M."/>
            <person name="Milani C."/>
            <person name="Lugli G.A."/>
        </authorList>
    </citation>
    <scope>NUCLEOTIDE SEQUENCE [LARGE SCALE GENOMIC DNA]</scope>
    <source>
        <strain evidence="2">JCM 15918</strain>
    </source>
</reference>
<dbReference type="SUPFAM" id="SSF53850">
    <property type="entry name" value="Periplasmic binding protein-like II"/>
    <property type="match status" value="1"/>
</dbReference>
<dbReference type="InterPro" id="IPR050490">
    <property type="entry name" value="Bact_solute-bd_prot1"/>
</dbReference>
<dbReference type="Proteomes" id="UP000029091">
    <property type="component" value="Unassembled WGS sequence"/>
</dbReference>
<dbReference type="InterPro" id="IPR006059">
    <property type="entry name" value="SBP"/>
</dbReference>
<protein>
    <submittedName>
        <fullName evidence="1">Sugar binding protein of ABC transporter system</fullName>
    </submittedName>
</protein>
<dbReference type="EMBL" id="JGZQ01000001">
    <property type="protein sequence ID" value="KFI98726.1"/>
    <property type="molecule type" value="Genomic_DNA"/>
</dbReference>
<dbReference type="Pfam" id="PF01547">
    <property type="entry name" value="SBP_bac_1"/>
    <property type="match status" value="1"/>
</dbReference>
<dbReference type="PANTHER" id="PTHR43649">
    <property type="entry name" value="ARABINOSE-BINDING PROTEIN-RELATED"/>
    <property type="match status" value="1"/>
</dbReference>
<proteinExistence type="predicted"/>
<sequence length="446" mass="49282">MKPACREKGKYKGVERMKPDSNANTGTFRRIAGRAITAACAIVLTVGLAGCGNSTAGTVTLDFFQFKSEAADWFTAKAREFEKTHSNIKVNVNNSSDATTDLRTRLVKNREPDVITINGDINYGMLAEAGVFHDFTDDEIVDELNPGMVNIAKSLVQTTDKSKKRLYGIPYAGNASGYIINADVWKQAGEDPDNPPQTWSEFIALLKRLKAKGVTPVEASTADPWTLQAPLASLNSTLVPESEYAYLKDGSKTFSDLWTPVSGKLIEIYQNYTQKNPAVTYQQATQDIASGKAAILPLGTYAIPQIRLINKDANLRFAQMPATDNVKEQQLTAGDDVMLTIGAHTKHYTEAREFVDFLMSEENVQDYSKQQSAFTPYKDTYVGDEALNGVLDFYKAGKLADFCDHYVPASINLAGFLQTLVQSGNTKRFLNSMQSEYDKIEARNFR</sequence>
<dbReference type="Gene3D" id="3.40.190.10">
    <property type="entry name" value="Periplasmic binding protein-like II"/>
    <property type="match status" value="2"/>
</dbReference>
<gene>
    <name evidence="1" type="ORF">BSTER_1813</name>
</gene>
<name>A0A087DT76_BIFAD</name>
<evidence type="ECO:0000313" key="1">
    <source>
        <dbReference type="EMBL" id="KFI98726.1"/>
    </source>
</evidence>
<accession>A0A087DT76</accession>
<dbReference type="AlphaFoldDB" id="A0A087DT76"/>
<evidence type="ECO:0000313" key="2">
    <source>
        <dbReference type="Proteomes" id="UP000029091"/>
    </source>
</evidence>